<dbReference type="Proteomes" id="UP000224974">
    <property type="component" value="Unassembled WGS sequence"/>
</dbReference>
<organism evidence="1 3">
    <name type="scientific">Budvicia aquatica</name>
    <dbReference type="NCBI Taxonomy" id="82979"/>
    <lineage>
        <taxon>Bacteria</taxon>
        <taxon>Pseudomonadati</taxon>
        <taxon>Pseudomonadota</taxon>
        <taxon>Gammaproteobacteria</taxon>
        <taxon>Enterobacterales</taxon>
        <taxon>Budviciaceae</taxon>
        <taxon>Budvicia</taxon>
    </lineage>
</organism>
<reference evidence="3" key="2">
    <citation type="submission" date="2017-09" db="EMBL/GenBank/DDBJ databases">
        <title>FDA dAtabase for Regulatory Grade micrObial Sequences (FDA-ARGOS): Supporting development and validation of Infectious Disease Dx tests.</title>
        <authorList>
            <person name="Minogue T."/>
            <person name="Wolcott M."/>
            <person name="Wasieloski L."/>
            <person name="Aguilar W."/>
            <person name="Moore D."/>
            <person name="Tallon L."/>
            <person name="Sadzewicz L."/>
            <person name="Ott S."/>
            <person name="Zhao X."/>
            <person name="Nagaraj S."/>
            <person name="Vavikolanu K."/>
            <person name="Aluvathingal J."/>
            <person name="Nadendla S."/>
            <person name="Sichtig H."/>
        </authorList>
    </citation>
    <scope>NUCLEOTIDE SEQUENCE [LARGE SCALE GENOMIC DNA]</scope>
    <source>
        <strain evidence="3">FDAARGOS_387</strain>
    </source>
</reference>
<accession>A0A2C6CS31</accession>
<keyword evidence="3" id="KW-1185">Reference proteome</keyword>
<dbReference type="Proteomes" id="UP000373449">
    <property type="component" value="Unassembled WGS sequence"/>
</dbReference>
<proteinExistence type="predicted"/>
<dbReference type="EMBL" id="PDDX01000001">
    <property type="protein sequence ID" value="PHI29489.1"/>
    <property type="molecule type" value="Genomic_DNA"/>
</dbReference>
<evidence type="ECO:0000313" key="1">
    <source>
        <dbReference type="EMBL" id="PHI29489.1"/>
    </source>
</evidence>
<dbReference type="OrthoDB" id="7064709at2"/>
<reference evidence="1" key="1">
    <citation type="submission" date="2017-09" db="EMBL/GenBank/DDBJ databases">
        <title>FDA dAtabase for Regulatory Grade micrObial Sequences (FDA-ARGOS): Supporting development and validation of Infectious Disease Dx tests.</title>
        <authorList>
            <person name="Minogue T."/>
            <person name="Wolcott M."/>
            <person name="Wasieloski L."/>
            <person name="Aguilar W."/>
            <person name="Moore D."/>
            <person name="Tallon L.J."/>
            <person name="Sadzewicz L."/>
            <person name="Ott S."/>
            <person name="Zhao X."/>
            <person name="Nagaraj S."/>
            <person name="Vavikolanu K."/>
            <person name="Aluvathingal J."/>
            <person name="Nadendla S."/>
            <person name="Sichtig H."/>
        </authorList>
    </citation>
    <scope>NUCLEOTIDE SEQUENCE</scope>
    <source>
        <strain evidence="1">FDAARGOS_387</strain>
    </source>
</reference>
<dbReference type="RefSeq" id="WP_051323137.1">
    <property type="nucleotide sequence ID" value="NZ_CAADJA010000002.1"/>
</dbReference>
<evidence type="ECO:0000313" key="3">
    <source>
        <dbReference type="Proteomes" id="UP000224974"/>
    </source>
</evidence>
<gene>
    <name evidence="1" type="ORF">CRN84_09190</name>
    <name evidence="2" type="ORF">NCTC12282_02724</name>
</gene>
<protein>
    <submittedName>
        <fullName evidence="1">Uncharacterized protein</fullName>
    </submittedName>
</protein>
<dbReference type="STRING" id="1111728.GCA_000427805_00376"/>
<dbReference type="AlphaFoldDB" id="A0A2C6CS31"/>
<reference evidence="2 4" key="3">
    <citation type="submission" date="2019-03" db="EMBL/GenBank/DDBJ databases">
        <authorList>
            <consortium name="Pathogen Informatics"/>
        </authorList>
    </citation>
    <scope>NUCLEOTIDE SEQUENCE [LARGE SCALE GENOMIC DNA]</scope>
    <source>
        <strain evidence="2 4">NCTC12282</strain>
    </source>
</reference>
<evidence type="ECO:0000313" key="2">
    <source>
        <dbReference type="EMBL" id="VFS47784.1"/>
    </source>
</evidence>
<dbReference type="EMBL" id="CAADJA010000002">
    <property type="protein sequence ID" value="VFS47784.1"/>
    <property type="molecule type" value="Genomic_DNA"/>
</dbReference>
<sequence>MSLLDQLTIDNLSSLDDKALMAISSVQGEAANALLDGISAIGNLAYWAAHNPDYTEAKNDLQKLGYSLTFTAEILKALNLNSACADSALMVRAVHE</sequence>
<evidence type="ECO:0000313" key="4">
    <source>
        <dbReference type="Proteomes" id="UP000373449"/>
    </source>
</evidence>
<name>A0A2C6CS31_9GAMM</name>